<feature type="domain" description="DUF8176" evidence="3">
    <location>
        <begin position="168"/>
        <end position="284"/>
    </location>
</feature>
<dbReference type="InterPro" id="IPR058489">
    <property type="entry name" value="DUF8176"/>
</dbReference>
<keyword evidence="5" id="KW-1185">Reference proteome</keyword>
<comment type="caution">
    <text evidence="4">The sequence shown here is derived from an EMBL/GenBank/DDBJ whole genome shotgun (WGS) entry which is preliminary data.</text>
</comment>
<accession>A0ABU7LJT1</accession>
<gene>
    <name evidence="4" type="ORF">Q7514_30295</name>
</gene>
<keyword evidence="2" id="KW-1133">Transmembrane helix</keyword>
<dbReference type="Proteomes" id="UP001336020">
    <property type="component" value="Unassembled WGS sequence"/>
</dbReference>
<feature type="region of interest" description="Disordered" evidence="1">
    <location>
        <begin position="1"/>
        <end position="27"/>
    </location>
</feature>
<evidence type="ECO:0000259" key="3">
    <source>
        <dbReference type="Pfam" id="PF26527"/>
    </source>
</evidence>
<organism evidence="4 5">
    <name type="scientific">Rhodococcus artemisiae</name>
    <dbReference type="NCBI Taxonomy" id="714159"/>
    <lineage>
        <taxon>Bacteria</taxon>
        <taxon>Bacillati</taxon>
        <taxon>Actinomycetota</taxon>
        <taxon>Actinomycetes</taxon>
        <taxon>Mycobacteriales</taxon>
        <taxon>Nocardiaceae</taxon>
        <taxon>Rhodococcus</taxon>
    </lineage>
</organism>
<evidence type="ECO:0000313" key="4">
    <source>
        <dbReference type="EMBL" id="MEE2061824.1"/>
    </source>
</evidence>
<dbReference type="RefSeq" id="WP_330136963.1">
    <property type="nucleotide sequence ID" value="NZ_JAUTXY010000022.1"/>
</dbReference>
<reference evidence="4 5" key="1">
    <citation type="submission" date="2023-07" db="EMBL/GenBank/DDBJ databases">
        <authorList>
            <person name="Girao M."/>
            <person name="Carvalho M.F."/>
        </authorList>
    </citation>
    <scope>NUCLEOTIDE SEQUENCE [LARGE SCALE GENOMIC DNA]</scope>
    <source>
        <strain evidence="4 5">YIM65754</strain>
    </source>
</reference>
<dbReference type="EMBL" id="JAUTXY010000022">
    <property type="protein sequence ID" value="MEE2061824.1"/>
    <property type="molecule type" value="Genomic_DNA"/>
</dbReference>
<evidence type="ECO:0000313" key="5">
    <source>
        <dbReference type="Proteomes" id="UP001336020"/>
    </source>
</evidence>
<sequence length="288" mass="29481">MSNTEDNDWFAATSQSRSTESEAVAGGEPTLSVVPAAITDAGYDGDWFSAVGSVGTTDPTAVNIDEVVEPVAVVENSPLVQLAPMIGQRDTGGAAQAGQSKLRRYRGALAVAGSAVIVVGIGAAAVSIIAGSVTDEIAPIAAEATPITADINPTPATSAEPTPIVEQPWCAGRTDGTPVLIDSADPGEAAIARFQEAYYVARDGVAARSVVATDARVADAESLNMGISEEIPVGTEHCVLAKRVADGVYAVDLFEQRPDTTTTHYLQTITTVTTPDGALITAITQRGG</sequence>
<name>A0ABU7LJT1_9NOCA</name>
<evidence type="ECO:0000256" key="2">
    <source>
        <dbReference type="SAM" id="Phobius"/>
    </source>
</evidence>
<feature type="transmembrane region" description="Helical" evidence="2">
    <location>
        <begin position="108"/>
        <end position="130"/>
    </location>
</feature>
<dbReference type="Pfam" id="PF26527">
    <property type="entry name" value="DUF8176"/>
    <property type="match status" value="1"/>
</dbReference>
<protein>
    <recommendedName>
        <fullName evidence="3">DUF8176 domain-containing protein</fullName>
    </recommendedName>
</protein>
<keyword evidence="2" id="KW-0472">Membrane</keyword>
<proteinExistence type="predicted"/>
<keyword evidence="2" id="KW-0812">Transmembrane</keyword>
<evidence type="ECO:0000256" key="1">
    <source>
        <dbReference type="SAM" id="MobiDB-lite"/>
    </source>
</evidence>